<dbReference type="AlphaFoldDB" id="A0AAV2YZQ8"/>
<dbReference type="Proteomes" id="UP001146120">
    <property type="component" value="Unassembled WGS sequence"/>
</dbReference>
<reference evidence="3" key="1">
    <citation type="submission" date="2022-11" db="EMBL/GenBank/DDBJ databases">
        <authorList>
            <person name="Morgan W.R."/>
            <person name="Tartar A."/>
        </authorList>
    </citation>
    <scope>NUCLEOTIDE SEQUENCE</scope>
    <source>
        <strain evidence="3">ARSEF 373</strain>
    </source>
</reference>
<organism evidence="3 4">
    <name type="scientific">Lagenidium giganteum</name>
    <dbReference type="NCBI Taxonomy" id="4803"/>
    <lineage>
        <taxon>Eukaryota</taxon>
        <taxon>Sar</taxon>
        <taxon>Stramenopiles</taxon>
        <taxon>Oomycota</taxon>
        <taxon>Peronosporomycetes</taxon>
        <taxon>Pythiales</taxon>
        <taxon>Pythiaceae</taxon>
    </lineage>
</organism>
<feature type="region of interest" description="Disordered" evidence="2">
    <location>
        <begin position="27"/>
        <end position="91"/>
    </location>
</feature>
<protein>
    <submittedName>
        <fullName evidence="3">Uncharacterized protein</fullName>
    </submittedName>
</protein>
<evidence type="ECO:0000256" key="1">
    <source>
        <dbReference type="SAM" id="Coils"/>
    </source>
</evidence>
<feature type="compositionally biased region" description="Polar residues" evidence="2">
    <location>
        <begin position="368"/>
        <end position="383"/>
    </location>
</feature>
<keyword evidence="1" id="KW-0175">Coiled coil</keyword>
<evidence type="ECO:0000313" key="4">
    <source>
        <dbReference type="Proteomes" id="UP001146120"/>
    </source>
</evidence>
<reference evidence="3" key="2">
    <citation type="journal article" date="2023" name="Microbiol Resour">
        <title>Decontamination and Annotation of the Draft Genome Sequence of the Oomycete Lagenidium giganteum ARSEF 373.</title>
        <authorList>
            <person name="Morgan W.R."/>
            <person name="Tartar A."/>
        </authorList>
    </citation>
    <scope>NUCLEOTIDE SEQUENCE</scope>
    <source>
        <strain evidence="3">ARSEF 373</strain>
    </source>
</reference>
<accession>A0AAV2YZQ8</accession>
<feature type="region of interest" description="Disordered" evidence="2">
    <location>
        <begin position="1"/>
        <end position="20"/>
    </location>
</feature>
<keyword evidence="4" id="KW-1185">Reference proteome</keyword>
<feature type="compositionally biased region" description="Basic and acidic residues" evidence="2">
    <location>
        <begin position="338"/>
        <end position="349"/>
    </location>
</feature>
<dbReference type="EMBL" id="DAKRPA010000101">
    <property type="protein sequence ID" value="DAZ98648.1"/>
    <property type="molecule type" value="Genomic_DNA"/>
</dbReference>
<proteinExistence type="predicted"/>
<comment type="caution">
    <text evidence="3">The sequence shown here is derived from an EMBL/GenBank/DDBJ whole genome shotgun (WGS) entry which is preliminary data.</text>
</comment>
<gene>
    <name evidence="3" type="ORF">N0F65_000843</name>
</gene>
<feature type="coiled-coil region" evidence="1">
    <location>
        <begin position="212"/>
        <end position="253"/>
    </location>
</feature>
<feature type="compositionally biased region" description="Low complexity" evidence="2">
    <location>
        <begin position="416"/>
        <end position="427"/>
    </location>
</feature>
<evidence type="ECO:0000256" key="2">
    <source>
        <dbReference type="SAM" id="MobiDB-lite"/>
    </source>
</evidence>
<feature type="region of interest" description="Disordered" evidence="2">
    <location>
        <begin position="408"/>
        <end position="427"/>
    </location>
</feature>
<feature type="coiled-coil region" evidence="1">
    <location>
        <begin position="283"/>
        <end position="310"/>
    </location>
</feature>
<feature type="region of interest" description="Disordered" evidence="2">
    <location>
        <begin position="368"/>
        <end position="391"/>
    </location>
</feature>
<feature type="region of interest" description="Disordered" evidence="2">
    <location>
        <begin position="328"/>
        <end position="349"/>
    </location>
</feature>
<evidence type="ECO:0000313" key="3">
    <source>
        <dbReference type="EMBL" id="DAZ98648.1"/>
    </source>
</evidence>
<feature type="coiled-coil region" evidence="1">
    <location>
        <begin position="100"/>
        <end position="176"/>
    </location>
</feature>
<sequence>MADEEERDRQWLHRPWTANNQVVEEEVAYPLWKVRSSRKRGDPETKRGGWMAKDAQNDDSDSDSDNDSDSSSEMDLEEKSAGASRAESRMEEDTSLVLKYAQLQEDMDVIVAHLEEMTRQREAVDHQNADLMRQAEDHAAATAIMQTQLDSLQVENAALKNQNALLAIECAEMQNKAATAMETHEELLLALRTEQAKSQDAVAASVHLARERNSLVRSVEDAQRALAAAEDEIARLKRLCTHLEKEKKDLMVMQTATLAHENAFQKDQAAMKQEAIERMRADLLNLEFEYRTLLVDKERLEAQVAKLEQKLQTKPLFERRYDTIALTDDTTKTRSAKPSHDPDHGRTRALLDDGRAFDNILDLPNYVSERSNSTTAESESTDPSPYAAIPRSLQVPVSTFGKAVQSAKRRIFSPTSSSSSSSSVLPQ</sequence>
<feature type="compositionally biased region" description="Acidic residues" evidence="2">
    <location>
        <begin position="57"/>
        <end position="76"/>
    </location>
</feature>
<name>A0AAV2YZQ8_9STRA</name>